<organism evidence="1 2">
    <name type="scientific">Arundinibacter roseus</name>
    <dbReference type="NCBI Taxonomy" id="2070510"/>
    <lineage>
        <taxon>Bacteria</taxon>
        <taxon>Pseudomonadati</taxon>
        <taxon>Bacteroidota</taxon>
        <taxon>Cytophagia</taxon>
        <taxon>Cytophagales</taxon>
        <taxon>Spirosomataceae</taxon>
        <taxon>Arundinibacter</taxon>
    </lineage>
</organism>
<protein>
    <recommendedName>
        <fullName evidence="3">Outer membrane protein beta-barrel domain-containing protein</fullName>
    </recommendedName>
</protein>
<evidence type="ECO:0000313" key="2">
    <source>
        <dbReference type="Proteomes" id="UP000295706"/>
    </source>
</evidence>
<keyword evidence="2" id="KW-1185">Reference proteome</keyword>
<accession>A0A4R4KI01</accession>
<evidence type="ECO:0000313" key="1">
    <source>
        <dbReference type="EMBL" id="TDB67473.1"/>
    </source>
</evidence>
<name>A0A4R4KI01_9BACT</name>
<dbReference type="RefSeq" id="WP_132115488.1">
    <property type="nucleotide sequence ID" value="NZ_SMJU01000003.1"/>
</dbReference>
<sequence length="206" mass="22963">MKTTIKYFFIVTFCVCNLKVSIAQTVTEPKTVFGNTKSLNASNIGFFVSPGYAFTQMDGSHASLFHLRGGVSFNDKFSFGGFYNTSMNQINPVSETLPNIYMDYWSAGGFGEFTLLSNRLLHLTLPLYVGFGEVQMDDDNGEAGLGESNFFKLEPSALLEVNLHKNVRFNIGAGYRYVGQMNYRNFDQTDLSGLTGYVGLKFGLFR</sequence>
<dbReference type="EMBL" id="SMJU01000003">
    <property type="protein sequence ID" value="TDB67473.1"/>
    <property type="molecule type" value="Genomic_DNA"/>
</dbReference>
<dbReference type="OrthoDB" id="825661at2"/>
<gene>
    <name evidence="1" type="ORF">EZE20_05870</name>
</gene>
<reference evidence="1 2" key="1">
    <citation type="submission" date="2019-02" db="EMBL/GenBank/DDBJ databases">
        <title>Arundinibacter roseus gen. nov., sp. nov., a new member of the family Cytophagaceae.</title>
        <authorList>
            <person name="Szuroczki S."/>
            <person name="Khayer B."/>
            <person name="Sproer C."/>
            <person name="Toumi M."/>
            <person name="Szabo A."/>
            <person name="Felfoldi T."/>
            <person name="Schumann P."/>
            <person name="Toth E."/>
        </authorList>
    </citation>
    <scope>NUCLEOTIDE SEQUENCE [LARGE SCALE GENOMIC DNA]</scope>
    <source>
        <strain evidence="1 2">DMA-k-7a</strain>
    </source>
</reference>
<proteinExistence type="predicted"/>
<dbReference type="AlphaFoldDB" id="A0A4R4KI01"/>
<evidence type="ECO:0008006" key="3">
    <source>
        <dbReference type="Google" id="ProtNLM"/>
    </source>
</evidence>
<comment type="caution">
    <text evidence="1">The sequence shown here is derived from an EMBL/GenBank/DDBJ whole genome shotgun (WGS) entry which is preliminary data.</text>
</comment>
<dbReference type="Proteomes" id="UP000295706">
    <property type="component" value="Unassembled WGS sequence"/>
</dbReference>